<evidence type="ECO:0000313" key="9">
    <source>
        <dbReference type="Proteomes" id="UP001314170"/>
    </source>
</evidence>
<comment type="subcellular location">
    <subcellularLocation>
        <location evidence="1">Membrane</location>
    </subcellularLocation>
</comment>
<organism evidence="8 9">
    <name type="scientific">Dovyalis caffra</name>
    <dbReference type="NCBI Taxonomy" id="77055"/>
    <lineage>
        <taxon>Eukaryota</taxon>
        <taxon>Viridiplantae</taxon>
        <taxon>Streptophyta</taxon>
        <taxon>Embryophyta</taxon>
        <taxon>Tracheophyta</taxon>
        <taxon>Spermatophyta</taxon>
        <taxon>Magnoliopsida</taxon>
        <taxon>eudicotyledons</taxon>
        <taxon>Gunneridae</taxon>
        <taxon>Pentapetalae</taxon>
        <taxon>rosids</taxon>
        <taxon>fabids</taxon>
        <taxon>Malpighiales</taxon>
        <taxon>Salicaceae</taxon>
        <taxon>Flacourtieae</taxon>
        <taxon>Dovyalis</taxon>
    </lineage>
</organism>
<reference evidence="8 9" key="1">
    <citation type="submission" date="2024-01" db="EMBL/GenBank/DDBJ databases">
        <authorList>
            <person name="Waweru B."/>
        </authorList>
    </citation>
    <scope>NUCLEOTIDE SEQUENCE [LARGE SCALE GENOMIC DNA]</scope>
</reference>
<keyword evidence="3 7" id="KW-0812">Transmembrane</keyword>
<evidence type="ECO:0000256" key="5">
    <source>
        <dbReference type="ARBA" id="ARBA00023136"/>
    </source>
</evidence>
<dbReference type="Pfam" id="PF00083">
    <property type="entry name" value="Sugar_tr"/>
    <property type="match status" value="1"/>
</dbReference>
<proteinExistence type="predicted"/>
<dbReference type="GO" id="GO:0016020">
    <property type="term" value="C:membrane"/>
    <property type="evidence" value="ECO:0007669"/>
    <property type="project" value="UniProtKB-SubCell"/>
</dbReference>
<dbReference type="PANTHER" id="PTHR48020:SF35">
    <property type="entry name" value="SUGAR TRANSPORTER"/>
    <property type="match status" value="1"/>
</dbReference>
<evidence type="ECO:0000256" key="1">
    <source>
        <dbReference type="ARBA" id="ARBA00004370"/>
    </source>
</evidence>
<protein>
    <submittedName>
        <fullName evidence="8">Uncharacterized protein</fullName>
    </submittedName>
</protein>
<evidence type="ECO:0000256" key="2">
    <source>
        <dbReference type="ARBA" id="ARBA00022448"/>
    </source>
</evidence>
<feature type="compositionally biased region" description="Basic and acidic residues" evidence="6">
    <location>
        <begin position="64"/>
        <end position="76"/>
    </location>
</feature>
<dbReference type="InterPro" id="IPR005828">
    <property type="entry name" value="MFS_sugar_transport-like"/>
</dbReference>
<gene>
    <name evidence="8" type="ORF">DCAF_LOCUS6818</name>
</gene>
<evidence type="ECO:0000256" key="7">
    <source>
        <dbReference type="SAM" id="Phobius"/>
    </source>
</evidence>
<keyword evidence="5 7" id="KW-0472">Membrane</keyword>
<evidence type="ECO:0000256" key="4">
    <source>
        <dbReference type="ARBA" id="ARBA00022989"/>
    </source>
</evidence>
<name>A0AAV1R7R5_9ROSI</name>
<dbReference type="InterPro" id="IPR036259">
    <property type="entry name" value="MFS_trans_sf"/>
</dbReference>
<feature type="region of interest" description="Disordered" evidence="6">
    <location>
        <begin position="64"/>
        <end position="93"/>
    </location>
</feature>
<dbReference type="AlphaFoldDB" id="A0AAV1R7R5"/>
<dbReference type="PANTHER" id="PTHR48020">
    <property type="entry name" value="PROTON MYO-INOSITOL COTRANSPORTER"/>
    <property type="match status" value="1"/>
</dbReference>
<keyword evidence="9" id="KW-1185">Reference proteome</keyword>
<evidence type="ECO:0000256" key="6">
    <source>
        <dbReference type="SAM" id="MobiDB-lite"/>
    </source>
</evidence>
<keyword evidence="2" id="KW-0813">Transport</keyword>
<accession>A0AAV1R7R5</accession>
<comment type="caution">
    <text evidence="8">The sequence shown here is derived from an EMBL/GenBank/DDBJ whole genome shotgun (WGS) entry which is preliminary data.</text>
</comment>
<dbReference type="InterPro" id="IPR050814">
    <property type="entry name" value="Myo-inositol_Transporter"/>
</dbReference>
<dbReference type="Proteomes" id="UP001314170">
    <property type="component" value="Unassembled WGS sequence"/>
</dbReference>
<evidence type="ECO:0000256" key="3">
    <source>
        <dbReference type="ARBA" id="ARBA00022692"/>
    </source>
</evidence>
<dbReference type="EMBL" id="CAWUPB010000913">
    <property type="protein sequence ID" value="CAK7329070.1"/>
    <property type="molecule type" value="Genomic_DNA"/>
</dbReference>
<keyword evidence="4 7" id="KW-1133">Transmembrane helix</keyword>
<feature type="transmembrane region" description="Helical" evidence="7">
    <location>
        <begin position="535"/>
        <end position="561"/>
    </location>
</feature>
<evidence type="ECO:0000313" key="8">
    <source>
        <dbReference type="EMBL" id="CAK7329070.1"/>
    </source>
</evidence>
<sequence length="618" mass="68372">MLCRSSSCSPEFELLMHLGAQESSPILGGLFSDDMSLNRSGVQTTIAPSMFMLSVEGINCRRNEDWDEESQAREGEDYAPDGAVGDSDDNLKSPLISRLRTSMDKDMVPPAHISILSGRTMHGGDSDDNLKIRATHGGDSDDNLKIRATHGGDSDDNLKILLISRLKSRMVKDMVPPAHISMSNMRHVSLITGNIGGIILKVKIGMRRASLSGRTMSGGDSDDNLKILLISRLTSNRDKDMVPPAHISMSNMRHVSLITGNVGGNHPKNEDWDKESQVSLEDYAWYSIDLKSDNKHGQGHSPTCPWNHVKHETRESDNRKCRRSVIQFVTQGLVVVGSWHGNRPREKVRMERRKEAFREFVCINREPLVLGAAALLSQSALYRKELVNEHPVGPAMVHPSETAAEGPSWRDLFEPGVRHALAVVVGLQILQQFAGINGVLYYTPQILEQAGVGVLSNLGLSSASTSLLISALTSYNNVDAPLYSCCHEAHGYLGEKDFAAQYHPRVYLIPRFVGPWKLEIFSTRVRGLCVAICALTFWIGLAGVFGLYAVVCIISFVLSLLESYREPRHASGSDIRVFCHGAFAGFGRIEKTSKFLPYYTLKFLNTPRIMLAKSRDDK</sequence>
<dbReference type="GO" id="GO:0022857">
    <property type="term" value="F:transmembrane transporter activity"/>
    <property type="evidence" value="ECO:0007669"/>
    <property type="project" value="InterPro"/>
</dbReference>
<dbReference type="Gene3D" id="1.20.1250.20">
    <property type="entry name" value="MFS general substrate transporter like domains"/>
    <property type="match status" value="1"/>
</dbReference>